<feature type="compositionally biased region" description="Low complexity" evidence="1">
    <location>
        <begin position="45"/>
        <end position="55"/>
    </location>
</feature>
<feature type="region of interest" description="Disordered" evidence="1">
    <location>
        <begin position="1"/>
        <end position="160"/>
    </location>
</feature>
<organism evidence="3 4">
    <name type="scientific">Rotaria sordida</name>
    <dbReference type="NCBI Taxonomy" id="392033"/>
    <lineage>
        <taxon>Eukaryota</taxon>
        <taxon>Metazoa</taxon>
        <taxon>Spiralia</taxon>
        <taxon>Gnathifera</taxon>
        <taxon>Rotifera</taxon>
        <taxon>Eurotatoria</taxon>
        <taxon>Bdelloidea</taxon>
        <taxon>Philodinida</taxon>
        <taxon>Philodinidae</taxon>
        <taxon>Rotaria</taxon>
    </lineage>
</organism>
<dbReference type="AlphaFoldDB" id="A0A818KSL8"/>
<dbReference type="EMBL" id="CAJOAX010000295">
    <property type="protein sequence ID" value="CAF3560117.1"/>
    <property type="molecule type" value="Genomic_DNA"/>
</dbReference>
<dbReference type="Proteomes" id="UP000663882">
    <property type="component" value="Unassembled WGS sequence"/>
</dbReference>
<reference evidence="3" key="1">
    <citation type="submission" date="2021-02" db="EMBL/GenBank/DDBJ databases">
        <authorList>
            <person name="Nowell W R."/>
        </authorList>
    </citation>
    <scope>NUCLEOTIDE SEQUENCE</scope>
</reference>
<feature type="compositionally biased region" description="Basic and acidic residues" evidence="1">
    <location>
        <begin position="60"/>
        <end position="78"/>
    </location>
</feature>
<feature type="compositionally biased region" description="Polar residues" evidence="1">
    <location>
        <begin position="95"/>
        <end position="107"/>
    </location>
</feature>
<gene>
    <name evidence="3" type="ORF">OTI717_LOCUS4757</name>
    <name evidence="2" type="ORF">RFH988_LOCUS3955</name>
</gene>
<dbReference type="Proteomes" id="UP000663823">
    <property type="component" value="Unassembled WGS sequence"/>
</dbReference>
<evidence type="ECO:0000256" key="1">
    <source>
        <dbReference type="SAM" id="MobiDB-lite"/>
    </source>
</evidence>
<dbReference type="EMBL" id="CAJNOO010000099">
    <property type="protein sequence ID" value="CAF0801683.1"/>
    <property type="molecule type" value="Genomic_DNA"/>
</dbReference>
<proteinExistence type="predicted"/>
<accession>A0A818KSL8</accession>
<comment type="caution">
    <text evidence="3">The sequence shown here is derived from an EMBL/GenBank/DDBJ whole genome shotgun (WGS) entry which is preliminary data.</text>
</comment>
<sequence length="303" mass="34288">MGCGASTKRNQQASPQKSPTLSGKSTPKSRKQSVLERLPQSINASPRSSSNQNRRSSTHRQSEHRQSEHDQASLEHRRLSNQTNNSDELERHENPTPNDELNNNTIGNRDHHSSSSSSSSPTDNPINGTKLHSRTQSLHTDSPQANDIHRKDSRSVSKLSRNLDGKISVTSLQHTGICQYCPHCQKVKNGKIPPIPELTWITKNPGVGEFVIKMDNYDTDAIRKKLISEYGHLPGCYDYQPYLTIEPTNDNDDGKENDYYTQPFVARKNSIISPLHTPFPQYDILHRQEQRLNKPHEPTLFVD</sequence>
<evidence type="ECO:0000313" key="3">
    <source>
        <dbReference type="EMBL" id="CAF3560117.1"/>
    </source>
</evidence>
<name>A0A818KSL8_9BILA</name>
<feature type="compositionally biased region" description="Polar residues" evidence="1">
    <location>
        <begin position="134"/>
        <end position="145"/>
    </location>
</feature>
<protein>
    <submittedName>
        <fullName evidence="3">Uncharacterized protein</fullName>
    </submittedName>
</protein>
<evidence type="ECO:0000313" key="2">
    <source>
        <dbReference type="EMBL" id="CAF0801683.1"/>
    </source>
</evidence>
<evidence type="ECO:0000313" key="4">
    <source>
        <dbReference type="Proteomes" id="UP000663823"/>
    </source>
</evidence>
<feature type="compositionally biased region" description="Polar residues" evidence="1">
    <location>
        <begin position="7"/>
        <end position="26"/>
    </location>
</feature>
<dbReference type="OrthoDB" id="10065750at2759"/>